<proteinExistence type="predicted"/>
<evidence type="ECO:0000313" key="1">
    <source>
        <dbReference type="EMBL" id="AQQ75458.1"/>
    </source>
</evidence>
<gene>
    <name evidence="1" type="ORF">JdFRA1000001_25</name>
</gene>
<name>A0A1S5Y2X4_9VIRU</name>
<sequence length="147" mass="17261">MTIRRYVNFKIKKEEWGEYNLKDNTVLKTRFILVKIIDDGRRDEFGRPIYSIGSQIINAVFVPKELLGEPSEQIYTPSELEQSIIEDDIAFEEIKEGVSIYELEDGYILEVKQILVSVARTNKYDLRGEPIYLINTQPIFKLKKIRE</sequence>
<reference evidence="1" key="1">
    <citation type="journal article" date="2017" name="MBio">
        <title>Viruses in the Oceanic Basement.</title>
        <authorList>
            <person name="Nigro O.D."/>
            <person name="Jungbluth S.P."/>
            <person name="Steward G.F."/>
            <person name="Rappe M.S."/>
        </authorList>
    </citation>
    <scope>NUCLEOTIDE SEQUENCE</scope>
    <source>
        <strain evidence="1">JdFRA1000001</strain>
    </source>
</reference>
<dbReference type="EMBL" id="KY229234">
    <property type="protein sequence ID" value="AQQ75458.1"/>
    <property type="molecule type" value="Genomic_DNA"/>
</dbReference>
<organism evidence="1">
    <name type="scientific">uncultured archaeal virus</name>
    <dbReference type="NCBI Taxonomy" id="1960247"/>
    <lineage>
        <taxon>Viruses</taxon>
        <taxon>environmental samples</taxon>
    </lineage>
</organism>
<protein>
    <submittedName>
        <fullName evidence="1">Uncharacterized protein</fullName>
    </submittedName>
</protein>
<accession>A0A1S5Y2X4</accession>